<feature type="domain" description="CUB" evidence="31">
    <location>
        <begin position="3300"/>
        <end position="3416"/>
    </location>
</feature>
<evidence type="ECO:0000256" key="9">
    <source>
        <dbReference type="ARBA" id="ARBA00022723"/>
    </source>
</evidence>
<dbReference type="Proteomes" id="UP001295444">
    <property type="component" value="Chromosome 04"/>
</dbReference>
<dbReference type="Pfam" id="PF07645">
    <property type="entry name" value="EGF_CA"/>
    <property type="match status" value="3"/>
</dbReference>
<dbReference type="GO" id="GO:0016324">
    <property type="term" value="C:apical plasma membrane"/>
    <property type="evidence" value="ECO:0007669"/>
    <property type="project" value="UniProtKB-ARBA"/>
</dbReference>
<keyword evidence="3" id="KW-1003">Cell membrane</keyword>
<keyword evidence="19" id="KW-0325">Glycoprotein</keyword>
<evidence type="ECO:0000256" key="2">
    <source>
        <dbReference type="ARBA" id="ARBA00022448"/>
    </source>
</evidence>
<dbReference type="FunFam" id="2.60.120.290:FF:000005">
    <property type="entry name" value="Procollagen C-endopeptidase enhancer 1"/>
    <property type="match status" value="5"/>
</dbReference>
<evidence type="ECO:0000256" key="18">
    <source>
        <dbReference type="ARBA" id="ARBA00023166"/>
    </source>
</evidence>
<dbReference type="InterPro" id="IPR000152">
    <property type="entry name" value="EGF-type_Asp/Asn_hydroxyl_site"/>
</dbReference>
<keyword evidence="4 28" id="KW-0245">EGF-like domain</keyword>
<comment type="caution">
    <text evidence="28">Lacks conserved residue(s) required for the propagation of feature annotation.</text>
</comment>
<evidence type="ECO:0000259" key="31">
    <source>
        <dbReference type="PROSITE" id="PS01180"/>
    </source>
</evidence>
<feature type="coiled-coil region" evidence="29">
    <location>
        <begin position="109"/>
        <end position="136"/>
    </location>
</feature>
<evidence type="ECO:0000256" key="29">
    <source>
        <dbReference type="SAM" id="Coils"/>
    </source>
</evidence>
<dbReference type="EMBL" id="OW240915">
    <property type="protein sequence ID" value="CAH2282323.1"/>
    <property type="molecule type" value="Genomic_DNA"/>
</dbReference>
<evidence type="ECO:0000256" key="12">
    <source>
        <dbReference type="ARBA" id="ARBA00022801"/>
    </source>
</evidence>
<evidence type="ECO:0000256" key="15">
    <source>
        <dbReference type="ARBA" id="ARBA00023098"/>
    </source>
</evidence>
<feature type="disulfide bond" evidence="27">
    <location>
        <begin position="2368"/>
        <end position="2395"/>
    </location>
</feature>
<evidence type="ECO:0000256" key="3">
    <source>
        <dbReference type="ARBA" id="ARBA00022475"/>
    </source>
</evidence>
<dbReference type="SMART" id="SM00181">
    <property type="entry name" value="EGF"/>
    <property type="match status" value="8"/>
</dbReference>
<feature type="domain" description="CUB" evidence="31">
    <location>
        <begin position="2721"/>
        <end position="2833"/>
    </location>
</feature>
<keyword evidence="11" id="KW-0677">Repeat</keyword>
<dbReference type="GO" id="GO:0008203">
    <property type="term" value="P:cholesterol metabolic process"/>
    <property type="evidence" value="ECO:0007669"/>
    <property type="project" value="UniProtKB-KW"/>
</dbReference>
<feature type="domain" description="CUB" evidence="31">
    <location>
        <begin position="3060"/>
        <end position="3173"/>
    </location>
</feature>
<dbReference type="InterPro" id="IPR000859">
    <property type="entry name" value="CUB_dom"/>
</dbReference>
<dbReference type="InterPro" id="IPR000742">
    <property type="entry name" value="EGF"/>
</dbReference>
<feature type="domain" description="CUB" evidence="31">
    <location>
        <begin position="2010"/>
        <end position="2123"/>
    </location>
</feature>
<dbReference type="PROSITE" id="PS01186">
    <property type="entry name" value="EGF_2"/>
    <property type="match status" value="1"/>
</dbReference>
<dbReference type="GO" id="GO:0005765">
    <property type="term" value="C:lysosomal membrane"/>
    <property type="evidence" value="ECO:0007669"/>
    <property type="project" value="UniProtKB-SubCell"/>
</dbReference>
<keyword evidence="14" id="KW-0653">Protein transport</keyword>
<feature type="domain" description="EGF-like" evidence="32">
    <location>
        <begin position="403"/>
        <end position="439"/>
    </location>
</feature>
<keyword evidence="7" id="KW-0645">Protease</keyword>
<evidence type="ECO:0000256" key="28">
    <source>
        <dbReference type="PROSITE-ProRule" id="PRU00076"/>
    </source>
</evidence>
<evidence type="ECO:0000256" key="22">
    <source>
        <dbReference type="ARBA" id="ARBA00023285"/>
    </source>
</evidence>
<dbReference type="GO" id="GO:0008233">
    <property type="term" value="F:peptidase activity"/>
    <property type="evidence" value="ECO:0007669"/>
    <property type="project" value="UniProtKB-KW"/>
</dbReference>
<dbReference type="SUPFAM" id="SSF57196">
    <property type="entry name" value="EGF/Laminin"/>
    <property type="match status" value="3"/>
</dbReference>
<evidence type="ECO:0000256" key="16">
    <source>
        <dbReference type="ARBA" id="ARBA00023136"/>
    </source>
</evidence>
<keyword evidence="13" id="KW-0106">Calcium</keyword>
<feature type="domain" description="EGF-like" evidence="32">
    <location>
        <begin position="356"/>
        <end position="401"/>
    </location>
</feature>
<feature type="domain" description="CUB" evidence="31">
    <location>
        <begin position="1298"/>
        <end position="1412"/>
    </location>
</feature>
<evidence type="ECO:0000256" key="17">
    <source>
        <dbReference type="ARBA" id="ARBA00023157"/>
    </source>
</evidence>
<feature type="domain" description="CUB" evidence="31">
    <location>
        <begin position="832"/>
        <end position="944"/>
    </location>
</feature>
<dbReference type="InterPro" id="IPR009030">
    <property type="entry name" value="Growth_fac_rcpt_cys_sf"/>
</dbReference>
<evidence type="ECO:0000313" key="34">
    <source>
        <dbReference type="Proteomes" id="UP001295444"/>
    </source>
</evidence>
<evidence type="ECO:0000256" key="5">
    <source>
        <dbReference type="ARBA" id="ARBA00022548"/>
    </source>
</evidence>
<dbReference type="PROSITE" id="PS00010">
    <property type="entry name" value="ASX_HYDROXYL"/>
    <property type="match status" value="3"/>
</dbReference>
<dbReference type="FunFam" id="2.60.120.290:FF:000003">
    <property type="entry name" value="Neuropilin"/>
    <property type="match status" value="3"/>
</dbReference>
<feature type="disulfide bond" evidence="28">
    <location>
        <begin position="367"/>
        <end position="384"/>
    </location>
</feature>
<evidence type="ECO:0000256" key="21">
    <source>
        <dbReference type="ARBA" id="ARBA00023228"/>
    </source>
</evidence>
<dbReference type="FunFam" id="2.60.120.290:FF:000047">
    <property type="entry name" value="Cubilin"/>
    <property type="match status" value="1"/>
</dbReference>
<dbReference type="FunFam" id="2.10.25.10:FF:000260">
    <property type="entry name" value="Notch receptor 4"/>
    <property type="match status" value="1"/>
</dbReference>
<dbReference type="PROSITE" id="PS00022">
    <property type="entry name" value="EGF_1"/>
    <property type="match status" value="4"/>
</dbReference>
<feature type="domain" description="CUB" evidence="31">
    <location>
        <begin position="1646"/>
        <end position="1762"/>
    </location>
</feature>
<dbReference type="InterPro" id="IPR035914">
    <property type="entry name" value="Sperma_CUB_dom_sf"/>
</dbReference>
<name>A0AAD1RZX8_PELCU</name>
<evidence type="ECO:0000256" key="23">
    <source>
        <dbReference type="ARBA" id="ARBA00023765"/>
    </source>
</evidence>
<comment type="subcellular location">
    <subcellularLocation>
        <location evidence="1">Cell membrane</location>
        <topology evidence="1">Peripheral membrane protein</topology>
    </subcellularLocation>
    <subcellularLocation>
        <location evidence="23">Lysosome membrane</location>
        <topology evidence="23">Peripheral membrane protein</topology>
    </subcellularLocation>
</comment>
<keyword evidence="34" id="KW-1185">Reference proteome</keyword>
<evidence type="ECO:0000256" key="20">
    <source>
        <dbReference type="ARBA" id="ARBA00023221"/>
    </source>
</evidence>
<feature type="domain" description="EGF-like" evidence="32">
    <location>
        <begin position="172"/>
        <end position="213"/>
    </location>
</feature>
<dbReference type="FunFam" id="2.60.120.290:FF:000045">
    <property type="entry name" value="Cubilin"/>
    <property type="match status" value="1"/>
</dbReference>
<dbReference type="PANTHER" id="PTHR24251">
    <property type="entry name" value="OVOCHYMASE-RELATED"/>
    <property type="match status" value="1"/>
</dbReference>
<dbReference type="Gene3D" id="2.10.25.10">
    <property type="entry name" value="Laminin"/>
    <property type="match status" value="7"/>
</dbReference>
<evidence type="ECO:0000256" key="30">
    <source>
        <dbReference type="SAM" id="SignalP"/>
    </source>
</evidence>
<evidence type="ECO:0000256" key="11">
    <source>
        <dbReference type="ARBA" id="ARBA00022737"/>
    </source>
</evidence>
<feature type="domain" description="CUB" evidence="31">
    <location>
        <begin position="601"/>
        <end position="713"/>
    </location>
</feature>
<keyword evidence="10 30" id="KW-0732">Signal</keyword>
<dbReference type="FunFam" id="2.10.25.10:FF:000143">
    <property type="entry name" value="Protein crumbs 1"/>
    <property type="match status" value="2"/>
</dbReference>
<dbReference type="FunFam" id="2.60.120.290:FF:000013">
    <property type="entry name" value="Membrane frizzled-related protein"/>
    <property type="match status" value="13"/>
</dbReference>
<evidence type="ECO:0000259" key="32">
    <source>
        <dbReference type="PROSITE" id="PS50026"/>
    </source>
</evidence>
<dbReference type="InterPro" id="IPR049883">
    <property type="entry name" value="NOTCH1_EGF-like"/>
</dbReference>
<dbReference type="CDD" id="cd00041">
    <property type="entry name" value="CUB"/>
    <property type="match status" value="27"/>
</dbReference>
<evidence type="ECO:0000256" key="10">
    <source>
        <dbReference type="ARBA" id="ARBA00022729"/>
    </source>
</evidence>
<evidence type="ECO:0000313" key="33">
    <source>
        <dbReference type="EMBL" id="CAH2282323.1"/>
    </source>
</evidence>
<feature type="domain" description="CUB" evidence="31">
    <location>
        <begin position="1414"/>
        <end position="1529"/>
    </location>
</feature>
<dbReference type="Pfam" id="PF00008">
    <property type="entry name" value="EGF"/>
    <property type="match status" value="1"/>
</dbReference>
<feature type="domain" description="CUB" evidence="31">
    <location>
        <begin position="2484"/>
        <end position="2597"/>
    </location>
</feature>
<feature type="domain" description="CUB" evidence="31">
    <location>
        <begin position="2602"/>
        <end position="2719"/>
    </location>
</feature>
<dbReference type="SMART" id="SM00042">
    <property type="entry name" value="CUB"/>
    <property type="match status" value="27"/>
</dbReference>
<sequence>MRVPGCFPWLLAIILYFPGLICECSESVKTRQKRNLYNDQPRISSENGNLIFSTCQAKNIEFKTDSQGKVKINNDDLTDLLVQIGKNKEEIATLKANALGTNQSFTTQISQLTEKITDIEVKVQSLQQVVEAINRKSCSSNPCQNTGTCIDLLDSFLCLCTSRWQGSICAEDVNECQLYDGTALGCHNQGLCMNTPGSYSCSCLPEWYGPQCTSRYDDCKVDSGDLCIHGICVDLDRTQLNQPKFRCICESGWMSPPGSSVCSADINECLLPNPPCSQNPPVQCFNTPGSFTCGTCPEECKGWQGNGYSCQDINECDTNNGGCSVSPPVKCMNTMGSFHCGPCPPGYDGDGHTCTQKDVCSVNNGGCHPLASCAPAEDGVLPICVCPPGYDGNGYGSTGCLPFSDICEKYNPCVNGECKPSVSGYLCKCNSGWNGVNCTDNINECSSNPCQNGGNCTDGINSYACNCTNSWTGFHCEIPKQACGGDLSGLSGTLSYPNNPGGEQYEHLLSCTWVIRTVPDKSLLITFDHFQLEASATCDSQFLEIHDGESMLSVKLGKYCGTNVPRNVVSSHNSLFLWFQSQSSSNAGSFQLSWESITPECGGDISGTYGLIASPGYPGNYPPNRDCYWTISTDPGLSITFSFGTLYLENHNTCENDYLEIRDGLLPQDTVLKKYCTTQSPVPLMTSGPYAWVHFHSDSSMSDRGFQITYTTLLGTDPGCGGTFNNPEGFITSPSWPDAYSESKQCVYIIRQSSSDHINLRFTNLQLESDGGCSLTYIEIKDGATETAPLINKYCNSSIPTSITSSQNALWIKFKSDASATRSSFRALYQVACGGMLSGKGVIKTPLYPNAYFREKTCEWVITQPIGDAVLINFDSFNIQPGAACSSNYVEVRDGPSADSTLIGKYCGPEVPPPAQSTQRALYVKFTTDSSEYNRGFSASFSTIIQGCGGTFTASEGVIASPRYPEVYPHGVSCTWFVSIQPGNFIRLTFTSFNLEHFHGCVNDYLEVYDGPVNVTIQVTRWMARYCGKSVPPTINSSNNRMVLLFVTDSDNALEGFSANYIAVNASTACYYTYTEATGVITSPNYPNNSPRDTECVYTISAEKNKQILLNFTHFTLSSSSNCQQEYVEIRDGGYEISPLIGRFCQQSPPIIISHSNNLWVKFKSGSYTYATGFSANWDSALTGCGGTLSSLSGGFTSPNYPMPYHQNVECYWLLKASSGSILEIKFEDFHLEYDLACQNEYLAVYDGNNTNSHLLAKLCGNLLPEPILSTASNVYVKLRTDNSIEYNGFFATYKQICNGVLIANRNHGILESLNYPNQYPADQHCNWTIQTTFGNTINYTFTTFQLENSYDCSRDYVKLYDGPNDQSRLIGTYCGNTVPPPDSTNSSSLHVVFHSDSSYSQNGFQMLWYVNGCGGELSGPTGSFTSPGYPMKYPGNRECIWYIQTSPSSSIQLTIVDFNIEYHSTCSYDVLEVYGGPGILSPRLAQLCAPLQPGHPLQVSSSGNTITVRFKTDAFVSGRGFNATWHENPGGCGGIFQAPSGEIHSPNYPRPYEDHTECSWVIRVKDGHRVILNFTDFDVEFHNACEYDSVSVYDGENSDAPVLQILCGSQVPSAIISTQNTMFIHLQSDHSGQHRGFSSQFSEACGGVIESDSTGGTISSPLYPANYPNNQNCVWIIRAQEPLSHITLSFTDFVIEDSNRNCTLDYVEILDGDNYEAPTQGLYCGNTIPHPITSYSNALVVKFISDGFNQAKGFHATYMASTSACGGTLHMESGAFNSPNYPEDYPSNTECVWKILSSPGNRLMLSFMTFSLQISDNCTNDYVEVREGNETGMLLGRYCGISLPSNVTTITGHILWIKFVSDHSNSGSGFRATFSHYEGGLFGSNIFGTQGQIASPLWPRNYPHHSNYIWTINVESTQIIEARMLEIDIEEHSTCSYDKLQIYDGPNIHYHLLGTYCGVTPPPSLFSSASSMTVGFVSDNSISKKGFLLEWLAIELPSGPLPTIAPGACGGRLITGETPLFFFSPGWPNNYANRLDCTWVIRSPESTVELNILSLDIEKYRSCNYDKLVIKDGDNNESPELATLCGRELPGPIRSSGDSMFIRFTSDSSNSGRGFNASYHKSCGGALQANIGVISSHNYPENYNPNLNCTWHVRVSDGYTIGVEFDRTFEILNNDGTCSSGDYIELRNGPDESSPSLGQIGGNGKFCGSSTPSTMHTTDNELFVRFISDSSNEGKGFKLTYQAMNLACGGTIYVSDSNPTGYIISPNYPNNYPQNSDCIWTIIVQNGESVQLSFQDQFDIQPSESCDSSYLELRDGADFSGRLLAKLCGNTLPVTYKSLGTAMYLRFKTDNSPTQKGFKAMYSTAVCGGTVYGQNGIIQSQGYPTNNYPDDSMCEWYFNGPTGHYLTIRFEGLDIQGSINCSQDFIEIREYNVSGRLLGTFCGSTIPGDMVTSDSFAYVKFVSDGSVNAKGFRLQYDSSVEECGGDYAGPSGTIRSPNYPNMYPHNRVCEWRITAPLGKRITLTLNDLRLEVTQNCASDSIAVYNGFQNQSPIIAKLCANVFPDMEVRSSGNTMKVVFVTDGSISNGGFLATYSSMEDAVCGGELMGPNGGNFTSPGFDKVTNYTKNLNCEWVIQNPNTYNSSTYISFSKLQLEKHQNCQNDFIELRAGNADGQLLARLCGQTKPRVPLIIVASKIWVRFVSNSEVEDIGFEASYLFTGCGGIQNGIMGSITSPNFPASYPSLSHCAWLLEAPEGDTITLSFGYFDVESHAVCRWDSVTIVNGASTESPVIGQYCGTTSPGTIQSGSNKLLVLFNSDSTIHGGGFYANWTSNSLGCGGHIHADTGYIKSPGWPQNFPSNVRCTWTIQGHLSSHFELVFHNNFNIPDSSGHCESSYVKVWSGADESQEDLLAVGCGNSAPAPVISQRSVIKVTFQSQAAPGSGFSASFISKCGANFTKSSGGIISPNYPDKYDNNLNCNYSIHTDSDTYIVLTFQNFELESSSPCKDTVKITSSTSPIATICGNSIPSPISTRGSMSINFYTNNDITMHGFMAYYRIQPCGGTFNASTGVLRSPTYAFTNYHNNMNCTYSVTVQENTIIELRFNEFDLEASSSCMFDYVAVYDGPNSYSNLIGKFCGNVLPPVIRTSSNKMLLVFITDRGVTKRGWRASYRQTLGPLQGCGGYLTNFTGAILSPDTDSDGKYDKNLDCVWNIAAPLNKQINLTFTSFYLEASSSRTCMYDFVKIFDGDSLNSTLQGTYCGSEMLAPFLSTTNFLTIWFHTDSSAEREGFNATYLFTDLLCGGIYNATSSLITTTSPNFPNSYPPFTRCVWTIDAPDKENVKLDIQTFHLPSHIDCSENYLEIKDSPQGDYGQVHKYCAKETLKIKPFYTYGRTAIVTFKSQEYLPGNGLSFTYQVANCNREYNQTFGYLKSPGWPGNYPHQLECSIILRAPENYSISLFFDSFNLETLSCMDYLELFDGIKVRNGSDLNSPVIGKYCKDTLPNPIFSNNNVLHLFFKSDIIVSHRGYEITWTSSLTECGGTLFGDHGSFTSPGYPGTYSNSTDCEWYILAPLGKYISLNFASFSIDGPEDCEENYIKVYKGPDASFPLSGPFCGMGMNIAPINSTSHEMFIKFHSEYASLPSGFRLTWST</sequence>
<feature type="domain" description="CUB" evidence="31">
    <location>
        <begin position="2837"/>
        <end position="2951"/>
    </location>
</feature>
<keyword evidence="15" id="KW-0443">Lipid metabolism</keyword>
<evidence type="ECO:0000256" key="13">
    <source>
        <dbReference type="ARBA" id="ARBA00022837"/>
    </source>
</evidence>
<keyword evidence="6" id="KW-0846">Cobalamin</keyword>
<reference evidence="33" key="1">
    <citation type="submission" date="2022-03" db="EMBL/GenBank/DDBJ databases">
        <authorList>
            <person name="Alioto T."/>
            <person name="Alioto T."/>
            <person name="Gomez Garrido J."/>
        </authorList>
    </citation>
    <scope>NUCLEOTIDE SEQUENCE</scope>
</reference>
<dbReference type="InterPro" id="IPR018097">
    <property type="entry name" value="EGF_Ca-bd_CS"/>
</dbReference>
<keyword evidence="21" id="KW-0458">Lysosome</keyword>
<keyword evidence="12" id="KW-0378">Hydrolase</keyword>
<keyword evidence="5" id="KW-0153">Cholesterol metabolism</keyword>
<protein>
    <recommendedName>
        <fullName evidence="24">Cubilin</fullName>
    </recommendedName>
</protein>
<dbReference type="CDD" id="cd00054">
    <property type="entry name" value="EGF_CA"/>
    <property type="match status" value="6"/>
</dbReference>
<dbReference type="CDD" id="cd22201">
    <property type="entry name" value="cubilin_NTD"/>
    <property type="match status" value="1"/>
</dbReference>
<feature type="disulfide bond" evidence="28">
    <location>
        <begin position="160"/>
        <end position="169"/>
    </location>
</feature>
<keyword evidence="22" id="KW-0170">Cobalt</keyword>
<feature type="domain" description="CUB" evidence="31">
    <location>
        <begin position="483"/>
        <end position="597"/>
    </location>
</feature>
<accession>A0AAD1RZX8</accession>
<feature type="domain" description="EGF-like" evidence="32">
    <location>
        <begin position="441"/>
        <end position="477"/>
    </location>
</feature>
<keyword evidence="9" id="KW-0479">Metal-binding</keyword>
<feature type="disulfide bond" evidence="27">
    <location>
        <begin position="3060"/>
        <end position="3087"/>
    </location>
</feature>
<evidence type="ECO:0000256" key="1">
    <source>
        <dbReference type="ARBA" id="ARBA00004202"/>
    </source>
</evidence>
<keyword evidence="2" id="KW-0813">Transport</keyword>
<dbReference type="GO" id="GO:0031419">
    <property type="term" value="F:cobalamin binding"/>
    <property type="evidence" value="ECO:0007669"/>
    <property type="project" value="UniProtKB-KW"/>
</dbReference>
<feature type="domain" description="CUB" evidence="31">
    <location>
        <begin position="2124"/>
        <end position="2245"/>
    </location>
</feature>
<feature type="domain" description="CUB" evidence="31">
    <location>
        <begin position="1883"/>
        <end position="1995"/>
    </location>
</feature>
<dbReference type="PROSITE" id="PS01187">
    <property type="entry name" value="EGF_CA"/>
    <property type="match status" value="3"/>
</dbReference>
<dbReference type="Gene3D" id="2.60.120.290">
    <property type="entry name" value="Spermadhesin, CUB domain"/>
    <property type="match status" value="27"/>
</dbReference>
<keyword evidence="17 28" id="KW-1015">Disulfide bond</keyword>
<feature type="domain" description="CUB" evidence="31">
    <location>
        <begin position="1070"/>
        <end position="1181"/>
    </location>
</feature>
<feature type="domain" description="CUB" evidence="31">
    <location>
        <begin position="2952"/>
        <end position="3058"/>
    </location>
</feature>
<evidence type="ECO:0000256" key="8">
    <source>
        <dbReference type="ARBA" id="ARBA00022685"/>
    </source>
</evidence>
<feature type="disulfide bond" evidence="28">
    <location>
        <begin position="203"/>
        <end position="212"/>
    </location>
</feature>
<keyword evidence="16" id="KW-0472">Membrane</keyword>
<feature type="domain" description="CUB" evidence="31">
    <location>
        <begin position="1766"/>
        <end position="1878"/>
    </location>
</feature>
<feature type="domain" description="CUB" evidence="31">
    <location>
        <begin position="2368"/>
        <end position="2480"/>
    </location>
</feature>
<feature type="domain" description="CUB" evidence="31">
    <location>
        <begin position="1185"/>
        <end position="1297"/>
    </location>
</feature>
<keyword evidence="29" id="KW-0175">Coiled coil</keyword>
<feature type="domain" description="CUB" evidence="31">
    <location>
        <begin position="1533"/>
        <end position="1645"/>
    </location>
</feature>
<feature type="domain" description="CUB" evidence="31">
    <location>
        <begin position="2249"/>
        <end position="2366"/>
    </location>
</feature>
<dbReference type="FunFam" id="2.10.25.10:FF:000379">
    <property type="entry name" value="Cubilin"/>
    <property type="match status" value="1"/>
</dbReference>
<evidence type="ECO:0000256" key="6">
    <source>
        <dbReference type="ARBA" id="ARBA00022628"/>
    </source>
</evidence>
<evidence type="ECO:0000256" key="24">
    <source>
        <dbReference type="ARBA" id="ARBA00023878"/>
    </source>
</evidence>
<dbReference type="Pfam" id="PF00431">
    <property type="entry name" value="CUB"/>
    <property type="match status" value="27"/>
</dbReference>
<feature type="domain" description="CUB" evidence="31">
    <location>
        <begin position="3538"/>
        <end position="3650"/>
    </location>
</feature>
<feature type="domain" description="CUB" evidence="31">
    <location>
        <begin position="948"/>
        <end position="1064"/>
    </location>
</feature>
<keyword evidence="18" id="KW-1207">Sterol metabolism</keyword>
<feature type="disulfide bond" evidence="28">
    <location>
        <begin position="467"/>
        <end position="476"/>
    </location>
</feature>
<feature type="domain" description="CUB" evidence="31">
    <location>
        <begin position="3418"/>
        <end position="3534"/>
    </location>
</feature>
<keyword evidence="8" id="KW-0165">Cleavage on pair of basic residues</keyword>
<evidence type="ECO:0000256" key="4">
    <source>
        <dbReference type="ARBA" id="ARBA00022536"/>
    </source>
</evidence>
<evidence type="ECO:0000256" key="19">
    <source>
        <dbReference type="ARBA" id="ARBA00023180"/>
    </source>
</evidence>
<evidence type="ECO:0000256" key="27">
    <source>
        <dbReference type="PROSITE-ProRule" id="PRU00059"/>
    </source>
</evidence>
<dbReference type="FunFam" id="2.60.120.290:FF:000018">
    <property type="entry name" value="cubilin"/>
    <property type="match status" value="4"/>
</dbReference>
<feature type="domain" description="EGF-like" evidence="32">
    <location>
        <begin position="134"/>
        <end position="170"/>
    </location>
</feature>
<dbReference type="InterPro" id="IPR001881">
    <property type="entry name" value="EGF-like_Ca-bd_dom"/>
</dbReference>
<dbReference type="PROSITE" id="PS50026">
    <property type="entry name" value="EGF_3"/>
    <property type="match status" value="5"/>
</dbReference>
<dbReference type="GO" id="GO:0006508">
    <property type="term" value="P:proteolysis"/>
    <property type="evidence" value="ECO:0007669"/>
    <property type="project" value="UniProtKB-KW"/>
</dbReference>
<dbReference type="SUPFAM" id="SSF57184">
    <property type="entry name" value="Growth factor receptor domain"/>
    <property type="match status" value="1"/>
</dbReference>
<dbReference type="SUPFAM" id="SSF49854">
    <property type="entry name" value="Spermadhesin, CUB domain"/>
    <property type="match status" value="27"/>
</dbReference>
<feature type="signal peptide" evidence="30">
    <location>
        <begin position="1"/>
        <end position="22"/>
    </location>
</feature>
<evidence type="ECO:0000256" key="14">
    <source>
        <dbReference type="ARBA" id="ARBA00022927"/>
    </source>
</evidence>
<dbReference type="PROSITE" id="PS01180">
    <property type="entry name" value="CUB"/>
    <property type="match status" value="27"/>
</dbReference>
<dbReference type="SMART" id="SM00179">
    <property type="entry name" value="EGF_CA"/>
    <property type="match status" value="7"/>
</dbReference>
<dbReference type="GO" id="GO:0015031">
    <property type="term" value="P:protein transport"/>
    <property type="evidence" value="ECO:0007669"/>
    <property type="project" value="UniProtKB-KW"/>
</dbReference>
<feature type="disulfide bond" evidence="28">
    <location>
        <begin position="429"/>
        <end position="438"/>
    </location>
</feature>
<keyword evidence="20" id="KW-0753">Steroid metabolism</keyword>
<feature type="chain" id="PRO_5042024662" description="Cubilin" evidence="30">
    <location>
        <begin position="23"/>
        <end position="3650"/>
    </location>
</feature>
<organism evidence="33 34">
    <name type="scientific">Pelobates cultripes</name>
    <name type="common">Western spadefoot toad</name>
    <dbReference type="NCBI Taxonomy" id="61616"/>
    <lineage>
        <taxon>Eukaryota</taxon>
        <taxon>Metazoa</taxon>
        <taxon>Chordata</taxon>
        <taxon>Craniata</taxon>
        <taxon>Vertebrata</taxon>
        <taxon>Euteleostomi</taxon>
        <taxon>Amphibia</taxon>
        <taxon>Batrachia</taxon>
        <taxon>Anura</taxon>
        <taxon>Pelobatoidea</taxon>
        <taxon>Pelobatidae</taxon>
        <taxon>Pelobates</taxon>
    </lineage>
</organism>
<dbReference type="GO" id="GO:0005509">
    <property type="term" value="F:calcium ion binding"/>
    <property type="evidence" value="ECO:0007669"/>
    <property type="project" value="InterPro"/>
</dbReference>
<proteinExistence type="predicted"/>
<feature type="domain" description="CUB" evidence="31">
    <location>
        <begin position="3180"/>
        <end position="3296"/>
    </location>
</feature>
<evidence type="ECO:0000256" key="26">
    <source>
        <dbReference type="ARBA" id="ARBA00049703"/>
    </source>
</evidence>
<feature type="domain" description="CUB" evidence="31">
    <location>
        <begin position="720"/>
        <end position="832"/>
    </location>
</feature>
<gene>
    <name evidence="33" type="ORF">PECUL_23A053671</name>
</gene>
<evidence type="ECO:0000256" key="7">
    <source>
        <dbReference type="ARBA" id="ARBA00022670"/>
    </source>
</evidence>
<evidence type="ECO:0000256" key="25">
    <source>
        <dbReference type="ARBA" id="ARBA00049611"/>
    </source>
</evidence>
<comment type="function">
    <text evidence="25">Endocytic receptor which plays a role in lipoprotein, vitamin and iron metabolism by facilitating their uptake. Acts together with LRP2 to mediate endocytosis of high-density lipoproteins, GC, hemoglobin, ALB, TF and SCGB1A1. Acts together with AMN to mediate endocytosis of the CBLIF-cobalamin complex. Binds to ALB, MB, Kappa and lambda-light chains, TF, hemoglobin, GC, SCGB1A1, APOA1, high density lipoprotein, and the CBLIF-cobalamin complex. Ligand binding requires calcium. Serves as important transporter in several absorptive epithelia, including intestine, renal proximal tubules and embryonic yolk sac. May play an important role in the development of the peri-implantation embryo through internalization of APOA1 and cholesterol. Binds to LGALS3 at the maternal-fetal interface.</text>
</comment>
<comment type="subunit">
    <text evidence="26">Interacts with AMN. Component of the cubam complex composed of one CUBN trimer and one AMN chain. The cubam complex can dimerize. Interacts with LRP2 in a dual-receptor complex in a calcium-dependent manner. Found in a complex with PID1/PCLI1, LRP1 and CUBNI. Interacts with LRP1 and PID1/PCLI1.</text>
</comment>